<accession>A0ABD0P1Q2</accession>
<dbReference type="Proteomes" id="UP001529510">
    <property type="component" value="Unassembled WGS sequence"/>
</dbReference>
<sequence>DYSNLKKADIFALALTVISASGAEPLPTNGEKWHKIRQGILPHIPQVLSQEFLSLLK</sequence>
<comment type="caution">
    <text evidence="1">The sequence shown here is derived from an EMBL/GenBank/DDBJ whole genome shotgun (WGS) entry which is preliminary data.</text>
</comment>
<dbReference type="Gene3D" id="1.10.510.10">
    <property type="entry name" value="Transferase(Phosphotransferase) domain 1"/>
    <property type="match status" value="1"/>
</dbReference>
<feature type="non-terminal residue" evidence="1">
    <location>
        <position position="1"/>
    </location>
</feature>
<keyword evidence="2" id="KW-1185">Reference proteome</keyword>
<name>A0ABD0P1Q2_CIRMR</name>
<dbReference type="AlphaFoldDB" id="A0ABD0P1Q2"/>
<gene>
    <name evidence="1" type="ORF">M9458_036152</name>
</gene>
<protein>
    <submittedName>
        <fullName evidence="1">Uncharacterized protein</fullName>
    </submittedName>
</protein>
<dbReference type="EMBL" id="JAMKFB020000018">
    <property type="protein sequence ID" value="KAL0167930.1"/>
    <property type="molecule type" value="Genomic_DNA"/>
</dbReference>
<reference evidence="1 2" key="1">
    <citation type="submission" date="2024-05" db="EMBL/GenBank/DDBJ databases">
        <title>Genome sequencing and assembly of Indian major carp, Cirrhinus mrigala (Hamilton, 1822).</title>
        <authorList>
            <person name="Mohindra V."/>
            <person name="Chowdhury L.M."/>
            <person name="Lal K."/>
            <person name="Jena J.K."/>
        </authorList>
    </citation>
    <scope>NUCLEOTIDE SEQUENCE [LARGE SCALE GENOMIC DNA]</scope>
    <source>
        <strain evidence="1">CM1030</strain>
        <tissue evidence="1">Blood</tissue>
    </source>
</reference>
<proteinExistence type="predicted"/>
<evidence type="ECO:0000313" key="2">
    <source>
        <dbReference type="Proteomes" id="UP001529510"/>
    </source>
</evidence>
<evidence type="ECO:0000313" key="1">
    <source>
        <dbReference type="EMBL" id="KAL0167930.1"/>
    </source>
</evidence>
<organism evidence="1 2">
    <name type="scientific">Cirrhinus mrigala</name>
    <name type="common">Mrigala</name>
    <dbReference type="NCBI Taxonomy" id="683832"/>
    <lineage>
        <taxon>Eukaryota</taxon>
        <taxon>Metazoa</taxon>
        <taxon>Chordata</taxon>
        <taxon>Craniata</taxon>
        <taxon>Vertebrata</taxon>
        <taxon>Euteleostomi</taxon>
        <taxon>Actinopterygii</taxon>
        <taxon>Neopterygii</taxon>
        <taxon>Teleostei</taxon>
        <taxon>Ostariophysi</taxon>
        <taxon>Cypriniformes</taxon>
        <taxon>Cyprinidae</taxon>
        <taxon>Labeoninae</taxon>
        <taxon>Labeonini</taxon>
        <taxon>Cirrhinus</taxon>
    </lineage>
</organism>
<feature type="non-terminal residue" evidence="1">
    <location>
        <position position="57"/>
    </location>
</feature>